<sequence>MAPGLNLSLLVRESEDHHSSTLSTTLGKTEPTTISAGTTVLVPSLVTEDFDLLRFEAAAQGQLDTSESKTGKDGDIKRGTAPELSSLLISSPYNNAGHYLDLKDLDTPNLIFAKALTALKPVRADYATAPYLDALDFSVVLELIRKLAKEENYEWKEQTFYVVIFRSQLKEDSDRELLYTLDYESHREACESGGLLKYWFGAVDSERRNLATCFWRSREDARLGGLGPWHKKARAAGRELYESIIFSTHRFTVLDGAQDLKFEKWE</sequence>
<evidence type="ECO:0000313" key="2">
    <source>
        <dbReference type="Proteomes" id="UP000799444"/>
    </source>
</evidence>
<reference evidence="1" key="1">
    <citation type="journal article" date="2020" name="Stud. Mycol.">
        <title>101 Dothideomycetes genomes: a test case for predicting lifestyles and emergence of pathogens.</title>
        <authorList>
            <person name="Haridas S."/>
            <person name="Albert R."/>
            <person name="Binder M."/>
            <person name="Bloem J."/>
            <person name="Labutti K."/>
            <person name="Salamov A."/>
            <person name="Andreopoulos B."/>
            <person name="Baker S."/>
            <person name="Barry K."/>
            <person name="Bills G."/>
            <person name="Bluhm B."/>
            <person name="Cannon C."/>
            <person name="Castanera R."/>
            <person name="Culley D."/>
            <person name="Daum C."/>
            <person name="Ezra D."/>
            <person name="Gonzalez J."/>
            <person name="Henrissat B."/>
            <person name="Kuo A."/>
            <person name="Liang C."/>
            <person name="Lipzen A."/>
            <person name="Lutzoni F."/>
            <person name="Magnuson J."/>
            <person name="Mondo S."/>
            <person name="Nolan M."/>
            <person name="Ohm R."/>
            <person name="Pangilinan J."/>
            <person name="Park H.-J."/>
            <person name="Ramirez L."/>
            <person name="Alfaro M."/>
            <person name="Sun H."/>
            <person name="Tritt A."/>
            <person name="Yoshinaga Y."/>
            <person name="Zwiers L.-H."/>
            <person name="Turgeon B."/>
            <person name="Goodwin S."/>
            <person name="Spatafora J."/>
            <person name="Crous P."/>
            <person name="Grigoriev I."/>
        </authorList>
    </citation>
    <scope>NUCLEOTIDE SEQUENCE</scope>
    <source>
        <strain evidence="1">CBS 125425</strain>
    </source>
</reference>
<gene>
    <name evidence="1" type="ORF">EJ04DRAFT_490567</name>
</gene>
<dbReference type="EMBL" id="ML996129">
    <property type="protein sequence ID" value="KAF2736049.1"/>
    <property type="molecule type" value="Genomic_DNA"/>
</dbReference>
<comment type="caution">
    <text evidence="1">The sequence shown here is derived from an EMBL/GenBank/DDBJ whole genome shotgun (WGS) entry which is preliminary data.</text>
</comment>
<dbReference type="PANTHER" id="PTHR36986">
    <property type="entry name" value="UPF0643 PROTEIN PB2B2.08"/>
    <property type="match status" value="1"/>
</dbReference>
<dbReference type="Proteomes" id="UP000799444">
    <property type="component" value="Unassembled WGS sequence"/>
</dbReference>
<protein>
    <submittedName>
        <fullName evidence="1">Uncharacterized protein</fullName>
    </submittedName>
</protein>
<name>A0A9P4V2X6_9PLEO</name>
<dbReference type="AlphaFoldDB" id="A0A9P4V2X6"/>
<keyword evidence="2" id="KW-1185">Reference proteome</keyword>
<dbReference type="PANTHER" id="PTHR36986:SF1">
    <property type="entry name" value="UPF0643 PROTEIN PB2B2.08"/>
    <property type="match status" value="1"/>
</dbReference>
<organism evidence="1 2">
    <name type="scientific">Polyplosphaeria fusca</name>
    <dbReference type="NCBI Taxonomy" id="682080"/>
    <lineage>
        <taxon>Eukaryota</taxon>
        <taxon>Fungi</taxon>
        <taxon>Dikarya</taxon>
        <taxon>Ascomycota</taxon>
        <taxon>Pezizomycotina</taxon>
        <taxon>Dothideomycetes</taxon>
        <taxon>Pleosporomycetidae</taxon>
        <taxon>Pleosporales</taxon>
        <taxon>Tetraplosphaeriaceae</taxon>
        <taxon>Polyplosphaeria</taxon>
    </lineage>
</organism>
<accession>A0A9P4V2X6</accession>
<evidence type="ECO:0000313" key="1">
    <source>
        <dbReference type="EMBL" id="KAF2736049.1"/>
    </source>
</evidence>
<dbReference type="OrthoDB" id="2140489at2759"/>
<proteinExistence type="predicted"/>